<feature type="transmembrane region" description="Helical" evidence="10">
    <location>
        <begin position="112"/>
        <end position="129"/>
    </location>
</feature>
<proteinExistence type="inferred from homology"/>
<evidence type="ECO:0000313" key="15">
    <source>
        <dbReference type="Proteomes" id="UP001141552"/>
    </source>
</evidence>
<dbReference type="GO" id="GO:0015297">
    <property type="term" value="F:antiporter activity"/>
    <property type="evidence" value="ECO:0007669"/>
    <property type="project" value="InterPro"/>
</dbReference>
<keyword evidence="5" id="KW-0630">Potassium</keyword>
<keyword evidence="8 10" id="KW-0472">Membrane</keyword>
<dbReference type="EMBL" id="JAKUCV010005017">
    <property type="protein sequence ID" value="KAJ4833135.1"/>
    <property type="molecule type" value="Genomic_DNA"/>
</dbReference>
<evidence type="ECO:0008006" key="16">
    <source>
        <dbReference type="Google" id="ProtNLM"/>
    </source>
</evidence>
<dbReference type="PANTHER" id="PTHR32468:SF17">
    <property type="entry name" value="CATION_H(+) ANTIPORTER 4"/>
    <property type="match status" value="1"/>
</dbReference>
<dbReference type="Gene3D" id="1.20.1530.20">
    <property type="match status" value="1"/>
</dbReference>
<feature type="domain" description="Cation/H(+) antiporter central" evidence="12">
    <location>
        <begin position="532"/>
        <end position="622"/>
    </location>
</feature>
<keyword evidence="4 10" id="KW-0812">Transmembrane</keyword>
<feature type="domain" description="Cation/H(+) antiporter C-terminal" evidence="13">
    <location>
        <begin position="636"/>
        <end position="778"/>
    </location>
</feature>
<reference evidence="14" key="2">
    <citation type="journal article" date="2023" name="Plants (Basel)">
        <title>Annotation of the Turnera subulata (Passifloraceae) Draft Genome Reveals the S-Locus Evolved after the Divergence of Turneroideae from Passifloroideae in a Stepwise Manner.</title>
        <authorList>
            <person name="Henning P.M."/>
            <person name="Roalson E.H."/>
            <person name="Mir W."/>
            <person name="McCubbin A.G."/>
            <person name="Shore J.S."/>
        </authorList>
    </citation>
    <scope>NUCLEOTIDE SEQUENCE</scope>
    <source>
        <strain evidence="14">F60SS</strain>
    </source>
</reference>
<evidence type="ECO:0000259" key="13">
    <source>
        <dbReference type="Pfam" id="PF23259"/>
    </source>
</evidence>
<dbReference type="Pfam" id="PF23259">
    <property type="entry name" value="CHX17_C"/>
    <property type="match status" value="1"/>
</dbReference>
<dbReference type="AlphaFoldDB" id="A0A9Q0FM56"/>
<dbReference type="InterPro" id="IPR006153">
    <property type="entry name" value="Cation/H_exchanger_TM"/>
</dbReference>
<feature type="transmembrane region" description="Helical" evidence="10">
    <location>
        <begin position="242"/>
        <end position="264"/>
    </location>
</feature>
<evidence type="ECO:0000259" key="12">
    <source>
        <dbReference type="Pfam" id="PF23256"/>
    </source>
</evidence>
<evidence type="ECO:0000256" key="7">
    <source>
        <dbReference type="ARBA" id="ARBA00023065"/>
    </source>
</evidence>
<dbReference type="InterPro" id="IPR038770">
    <property type="entry name" value="Na+/solute_symporter_sf"/>
</dbReference>
<evidence type="ECO:0000256" key="5">
    <source>
        <dbReference type="ARBA" id="ARBA00022958"/>
    </source>
</evidence>
<evidence type="ECO:0000256" key="8">
    <source>
        <dbReference type="ARBA" id="ARBA00023136"/>
    </source>
</evidence>
<evidence type="ECO:0000256" key="2">
    <source>
        <dbReference type="ARBA" id="ARBA00022448"/>
    </source>
</evidence>
<keyword evidence="7" id="KW-0406">Ion transport</keyword>
<evidence type="ECO:0000256" key="1">
    <source>
        <dbReference type="ARBA" id="ARBA00004141"/>
    </source>
</evidence>
<gene>
    <name evidence="14" type="ORF">Tsubulata_006243</name>
</gene>
<evidence type="ECO:0000256" key="6">
    <source>
        <dbReference type="ARBA" id="ARBA00022989"/>
    </source>
</evidence>
<dbReference type="Proteomes" id="UP001141552">
    <property type="component" value="Unassembled WGS sequence"/>
</dbReference>
<comment type="subcellular location">
    <subcellularLocation>
        <location evidence="1">Membrane</location>
        <topology evidence="1">Multi-pass membrane protein</topology>
    </subcellularLocation>
</comment>
<dbReference type="GO" id="GO:0006813">
    <property type="term" value="P:potassium ion transport"/>
    <property type="evidence" value="ECO:0007669"/>
    <property type="project" value="UniProtKB-KW"/>
</dbReference>
<feature type="transmembrane region" description="Helical" evidence="10">
    <location>
        <begin position="360"/>
        <end position="380"/>
    </location>
</feature>
<comment type="caution">
    <text evidence="14">The sequence shown here is derived from an EMBL/GenBank/DDBJ whole genome shotgun (WGS) entry which is preliminary data.</text>
</comment>
<dbReference type="GO" id="GO:1902600">
    <property type="term" value="P:proton transmembrane transport"/>
    <property type="evidence" value="ECO:0007669"/>
    <property type="project" value="InterPro"/>
</dbReference>
<keyword evidence="6 10" id="KW-1133">Transmembrane helix</keyword>
<feature type="transmembrane region" description="Helical" evidence="10">
    <location>
        <begin position="284"/>
        <end position="310"/>
    </location>
</feature>
<dbReference type="OrthoDB" id="1938353at2759"/>
<keyword evidence="15" id="KW-1185">Reference proteome</keyword>
<protein>
    <recommendedName>
        <fullName evidence="16">Cation/H+ exchanger domain-containing protein</fullName>
    </recommendedName>
</protein>
<feature type="transmembrane region" description="Helical" evidence="10">
    <location>
        <begin position="424"/>
        <end position="446"/>
    </location>
</feature>
<dbReference type="Pfam" id="PF00999">
    <property type="entry name" value="Na_H_Exchanger"/>
    <property type="match status" value="1"/>
</dbReference>
<dbReference type="InterPro" id="IPR057291">
    <property type="entry name" value="CHX17_2nd"/>
</dbReference>
<dbReference type="Pfam" id="PF23256">
    <property type="entry name" value="CHX17_2nd"/>
    <property type="match status" value="1"/>
</dbReference>
<sequence length="784" mass="87406">MDNHIIHQHVNVSGGPLIIKQCFDLPPLIHSEGFANYKDVNPLEATLPRLELFMFAAFIVSYAFHSLLKRVGATPLVSHILTGLFLGLSGLGRQEDYRKLVLSYEGEEVVEVISAFGFLLFIFQVGAKMDATMMTKTGRKSFYTAFFTTLVPILIGFVNIVAMKTQYNLDDRDVPKLFTGLSVHTMSPFPVVWQLVSDLKLLNTELGRVGLAAGLITDSMSLVLLQCGFFTTNAYDKGLAAAFMYLFAAIGCVLYILFIVRPAMVWVIEQTPEGWPVKGSYMEVIIIGTLSFALTFNSIGLNMFVAALGFGLSIPPGPPLASGLVEKLDSLTTGVFTPLFVAICVARADMSLINFNNNLHFSHAIIVTVCMFVKFFSCLLTSLYHEMSKRDAIAHSLIMSSEGTIDIAVFTFLTEKEEMTEEMFAFSVLIVLLSTATSSILVSQLYDPSTKYAGYQKRNMENVKELRILACIYRPDNITSAISFLEVACTSSETPATVDVLHLIKLIGRATPLFISHSMQKKTVSQRSYSENVITAFNHFHRQTMGIGSMDIYTTVSQPMFMYEDICRLALDSLASFILLPFHRRWQVNGTIESEDTTLRNLNITVLERAPCSVGILIDRGNQPLSVSRVTEVTSFHVAMIFLGGSDDREALVLAERMALHQRVTVVHFRVTGETEAMDWEKMLDSEAIKPIKYNSGRDGHLKYEVQWVADGLDTLQKIQALVKTYDFFIVGRRKDVAAAETIGLEDLDDYPELGCIGSLLASMDVYERYMTLVVQQQKTHQQD</sequence>
<feature type="transmembrane region" description="Helical" evidence="10">
    <location>
        <begin position="141"/>
        <end position="162"/>
    </location>
</feature>
<evidence type="ECO:0000256" key="4">
    <source>
        <dbReference type="ARBA" id="ARBA00022692"/>
    </source>
</evidence>
<name>A0A9Q0FM56_9ROSI</name>
<accession>A0A9Q0FM56</accession>
<dbReference type="GO" id="GO:0012505">
    <property type="term" value="C:endomembrane system"/>
    <property type="evidence" value="ECO:0007669"/>
    <property type="project" value="TreeGrafter"/>
</dbReference>
<evidence type="ECO:0000259" key="11">
    <source>
        <dbReference type="Pfam" id="PF00999"/>
    </source>
</evidence>
<evidence type="ECO:0000256" key="3">
    <source>
        <dbReference type="ARBA" id="ARBA00022538"/>
    </source>
</evidence>
<dbReference type="PANTHER" id="PTHR32468">
    <property type="entry name" value="CATION/H + ANTIPORTER"/>
    <property type="match status" value="1"/>
</dbReference>
<feature type="transmembrane region" description="Helical" evidence="10">
    <location>
        <begin position="46"/>
        <end position="64"/>
    </location>
</feature>
<evidence type="ECO:0000313" key="14">
    <source>
        <dbReference type="EMBL" id="KAJ4833135.1"/>
    </source>
</evidence>
<dbReference type="InterPro" id="IPR050794">
    <property type="entry name" value="CPA2_transporter"/>
</dbReference>
<feature type="transmembrane region" description="Helical" evidence="10">
    <location>
        <begin position="71"/>
        <end position="92"/>
    </location>
</feature>
<comment type="similarity">
    <text evidence="9">Belongs to the monovalent cation:proton antiporter 2 (CPA2) transporter (TC 2.A.37) family. CHX (TC 2.A.37.4) subfamily.</text>
</comment>
<reference evidence="14" key="1">
    <citation type="submission" date="2022-02" db="EMBL/GenBank/DDBJ databases">
        <authorList>
            <person name="Henning P.M."/>
            <person name="McCubbin A.G."/>
            <person name="Shore J.S."/>
        </authorList>
    </citation>
    <scope>NUCLEOTIDE SEQUENCE</scope>
    <source>
        <strain evidence="14">F60SS</strain>
        <tissue evidence="14">Leaves</tissue>
    </source>
</reference>
<dbReference type="InterPro" id="IPR057290">
    <property type="entry name" value="CHX17_C"/>
</dbReference>
<dbReference type="GO" id="GO:0016020">
    <property type="term" value="C:membrane"/>
    <property type="evidence" value="ECO:0007669"/>
    <property type="project" value="UniProtKB-SubCell"/>
</dbReference>
<dbReference type="GO" id="GO:0006885">
    <property type="term" value="P:regulation of pH"/>
    <property type="evidence" value="ECO:0007669"/>
    <property type="project" value="TreeGrafter"/>
</dbReference>
<keyword evidence="3" id="KW-0633">Potassium transport</keyword>
<feature type="domain" description="Cation/H+ exchanger transmembrane" evidence="11">
    <location>
        <begin position="58"/>
        <end position="439"/>
    </location>
</feature>
<evidence type="ECO:0000256" key="9">
    <source>
        <dbReference type="ARBA" id="ARBA00038341"/>
    </source>
</evidence>
<keyword evidence="2" id="KW-0813">Transport</keyword>
<evidence type="ECO:0000256" key="10">
    <source>
        <dbReference type="SAM" id="Phobius"/>
    </source>
</evidence>
<organism evidence="14 15">
    <name type="scientific">Turnera subulata</name>
    <dbReference type="NCBI Taxonomy" id="218843"/>
    <lineage>
        <taxon>Eukaryota</taxon>
        <taxon>Viridiplantae</taxon>
        <taxon>Streptophyta</taxon>
        <taxon>Embryophyta</taxon>
        <taxon>Tracheophyta</taxon>
        <taxon>Spermatophyta</taxon>
        <taxon>Magnoliopsida</taxon>
        <taxon>eudicotyledons</taxon>
        <taxon>Gunneridae</taxon>
        <taxon>Pentapetalae</taxon>
        <taxon>rosids</taxon>
        <taxon>fabids</taxon>
        <taxon>Malpighiales</taxon>
        <taxon>Passifloraceae</taxon>
        <taxon>Turnera</taxon>
    </lineage>
</organism>